<dbReference type="Proteomes" id="UP000546642">
    <property type="component" value="Unassembled WGS sequence"/>
</dbReference>
<feature type="transmembrane region" description="Helical" evidence="1">
    <location>
        <begin position="75"/>
        <end position="100"/>
    </location>
</feature>
<reference evidence="2 3" key="1">
    <citation type="submission" date="2020-08" db="EMBL/GenBank/DDBJ databases">
        <title>Sequencing the genomes of 1000 actinobacteria strains.</title>
        <authorList>
            <person name="Klenk H.-P."/>
        </authorList>
    </citation>
    <scope>NUCLEOTIDE SEQUENCE [LARGE SCALE GENOMIC DNA]</scope>
    <source>
        <strain evidence="2 3">DSM 46659</strain>
    </source>
</reference>
<name>A0A7W9YFQ3_9ACTN</name>
<accession>A0A7W9YFQ3</accession>
<proteinExistence type="predicted"/>
<feature type="transmembrane region" description="Helical" evidence="1">
    <location>
        <begin position="112"/>
        <end position="132"/>
    </location>
</feature>
<feature type="transmembrane region" description="Helical" evidence="1">
    <location>
        <begin position="44"/>
        <end position="68"/>
    </location>
</feature>
<dbReference type="EMBL" id="JACHDS010000001">
    <property type="protein sequence ID" value="MBB6170641.1"/>
    <property type="molecule type" value="Genomic_DNA"/>
</dbReference>
<dbReference type="RefSeq" id="WP_184073411.1">
    <property type="nucleotide sequence ID" value="NZ_JACHDS010000001.1"/>
</dbReference>
<dbReference type="AlphaFoldDB" id="A0A7W9YFQ3"/>
<gene>
    <name evidence="2" type="ORF">HNR23_000701</name>
</gene>
<sequence length="139" mass="13649">MRYAGIAVGALVSLLGTALLIIAGTSILVSVAGGAPASEPGVGAFFLVEGYMSLARIAGGIVAGMMAWRTRSAAWVIGAGAAAGLAGSIVLIGIGVITNIGAGAQAMSAGDLLTPLAWSATGALGGLIAWLLRPRRRYG</sequence>
<protein>
    <submittedName>
        <fullName evidence="2">Uncharacterized protein</fullName>
    </submittedName>
</protein>
<keyword evidence="1" id="KW-0472">Membrane</keyword>
<keyword evidence="1" id="KW-0812">Transmembrane</keyword>
<evidence type="ECO:0000256" key="1">
    <source>
        <dbReference type="SAM" id="Phobius"/>
    </source>
</evidence>
<comment type="caution">
    <text evidence="2">The sequence shown here is derived from an EMBL/GenBank/DDBJ whole genome shotgun (WGS) entry which is preliminary data.</text>
</comment>
<evidence type="ECO:0000313" key="3">
    <source>
        <dbReference type="Proteomes" id="UP000546642"/>
    </source>
</evidence>
<evidence type="ECO:0000313" key="2">
    <source>
        <dbReference type="EMBL" id="MBB6170641.1"/>
    </source>
</evidence>
<keyword evidence="3" id="KW-1185">Reference proteome</keyword>
<organism evidence="2 3">
    <name type="scientific">Nocardiopsis mwathae</name>
    <dbReference type="NCBI Taxonomy" id="1472723"/>
    <lineage>
        <taxon>Bacteria</taxon>
        <taxon>Bacillati</taxon>
        <taxon>Actinomycetota</taxon>
        <taxon>Actinomycetes</taxon>
        <taxon>Streptosporangiales</taxon>
        <taxon>Nocardiopsidaceae</taxon>
        <taxon>Nocardiopsis</taxon>
    </lineage>
</organism>
<keyword evidence="1" id="KW-1133">Transmembrane helix</keyword>